<dbReference type="InterPro" id="IPR001611">
    <property type="entry name" value="Leu-rich_rpt"/>
</dbReference>
<evidence type="ECO:0000313" key="4">
    <source>
        <dbReference type="EMBL" id="KAG5417874.1"/>
    </source>
</evidence>
<feature type="compositionally biased region" description="Basic and acidic residues" evidence="3">
    <location>
        <begin position="777"/>
        <end position="786"/>
    </location>
</feature>
<dbReference type="Gene3D" id="3.80.10.10">
    <property type="entry name" value="Ribonuclease Inhibitor"/>
    <property type="match status" value="3"/>
</dbReference>
<name>A0A8H8D9N5_9ASCO</name>
<keyword evidence="1" id="KW-0433">Leucine-rich repeat</keyword>
<reference evidence="4 5" key="1">
    <citation type="submission" date="2020-12" db="EMBL/GenBank/DDBJ databases">
        <title>Effect of drift, selection, and recombination on the evolution of hybrid genomes in Candida yeast pathogens.</title>
        <authorList>
            <person name="Mixao V."/>
            <person name="Ksiezopolska E."/>
            <person name="Saus E."/>
            <person name="Boekhout T."/>
            <person name="Gacser A."/>
            <person name="Gabaldon T."/>
        </authorList>
    </citation>
    <scope>NUCLEOTIDE SEQUENCE [LARGE SCALE GENOMIC DNA]</scope>
    <source>
        <strain evidence="4 5">BP57</strain>
    </source>
</reference>
<evidence type="ECO:0000313" key="5">
    <source>
        <dbReference type="Proteomes" id="UP000669133"/>
    </source>
</evidence>
<dbReference type="Pfam" id="PF00560">
    <property type="entry name" value="LRR_1"/>
    <property type="match status" value="1"/>
</dbReference>
<dbReference type="PANTHER" id="PTHR45712">
    <property type="entry name" value="AGAP008170-PA"/>
    <property type="match status" value="1"/>
</dbReference>
<evidence type="ECO:0000256" key="1">
    <source>
        <dbReference type="ARBA" id="ARBA00022614"/>
    </source>
</evidence>
<dbReference type="SUPFAM" id="SSF52058">
    <property type="entry name" value="L domain-like"/>
    <property type="match status" value="2"/>
</dbReference>
<evidence type="ECO:0000256" key="2">
    <source>
        <dbReference type="ARBA" id="ARBA00022737"/>
    </source>
</evidence>
<dbReference type="Pfam" id="PF13516">
    <property type="entry name" value="LRR_6"/>
    <property type="match status" value="1"/>
</dbReference>
<gene>
    <name evidence="4" type="ORF">I9W82_004202</name>
</gene>
<dbReference type="GeneID" id="93652831"/>
<dbReference type="EMBL" id="JAEOAQ010000006">
    <property type="protein sequence ID" value="KAG5417874.1"/>
    <property type="molecule type" value="Genomic_DNA"/>
</dbReference>
<keyword evidence="2" id="KW-0677">Repeat</keyword>
<organism evidence="4 5">
    <name type="scientific">Candida metapsilosis</name>
    <dbReference type="NCBI Taxonomy" id="273372"/>
    <lineage>
        <taxon>Eukaryota</taxon>
        <taxon>Fungi</taxon>
        <taxon>Dikarya</taxon>
        <taxon>Ascomycota</taxon>
        <taxon>Saccharomycotina</taxon>
        <taxon>Pichiomycetes</taxon>
        <taxon>Debaryomycetaceae</taxon>
        <taxon>Candida/Lodderomyces clade</taxon>
        <taxon>Candida</taxon>
    </lineage>
</organism>
<dbReference type="Proteomes" id="UP000669133">
    <property type="component" value="Unassembled WGS sequence"/>
</dbReference>
<comment type="caution">
    <text evidence="4">The sequence shown here is derived from an EMBL/GenBank/DDBJ whole genome shotgun (WGS) entry which is preliminary data.</text>
</comment>
<evidence type="ECO:0000256" key="3">
    <source>
        <dbReference type="SAM" id="MobiDB-lite"/>
    </source>
</evidence>
<protein>
    <submittedName>
        <fullName evidence="4">Uncharacterized protein</fullName>
    </submittedName>
</protein>
<dbReference type="OrthoDB" id="4090081at2759"/>
<dbReference type="InterPro" id="IPR032675">
    <property type="entry name" value="LRR_dom_sf"/>
</dbReference>
<dbReference type="InterPro" id="IPR050333">
    <property type="entry name" value="SLRP"/>
</dbReference>
<dbReference type="RefSeq" id="XP_067546990.1">
    <property type="nucleotide sequence ID" value="XM_067693250.1"/>
</dbReference>
<dbReference type="PANTHER" id="PTHR45712:SF22">
    <property type="entry name" value="INSULIN-LIKE GROWTH FACTOR-BINDING PROTEIN COMPLEX ACID LABILE SUBUNIT"/>
    <property type="match status" value="1"/>
</dbReference>
<proteinExistence type="predicted"/>
<feature type="region of interest" description="Disordered" evidence="3">
    <location>
        <begin position="738"/>
        <end position="786"/>
    </location>
</feature>
<accession>A0A8H8D9N5</accession>
<feature type="compositionally biased region" description="Acidic residues" evidence="3">
    <location>
        <begin position="739"/>
        <end position="772"/>
    </location>
</feature>
<dbReference type="PROSITE" id="PS51450">
    <property type="entry name" value="LRR"/>
    <property type="match status" value="1"/>
</dbReference>
<sequence>MSRLILDKYPHDILFEIVSIAGITNLSKLINSTLLQSNPNIQQAINNVIMRRSTYKYDNAATPFKFEDYSIVSNRRTTDFDTIAEVQAFDDYCVENSIAIELEFSYLMRTILDWIEMQKLLKCLKASKVVKRQLKIDLWESDYTLDLAKIPSLIGPIKERFIGLSINSSPLGSSMGAIDLEYLRDIEVLQLDGCEINGSFSQYHHLRELDYTPSDEQEYSIDLQKLPPTLKRLHLHSCDCIEGVTDQSAQFPSLESISVSYEGPDLPSSVKDILRLMTCSKTTSMEYEGEEGFFDEKFLEILYEEADKKGFKLDSLKLSSKSQSKLQLLPSKRLDQTEMKNGQWHPSELPSTLQEIRLETMELPSSRQILEYFPSSLVKLELIDGADIDWSDSDLDFSKFVNLKILDFQRCVIGDYINSFTFPDSLEEMNLCENGINSIGDIKFPKNLKKLALVWEGIYEICKPPFPRTLKALDLSGNELKNVDLVFNKFGELLQIDLLDLRRNDLVLSKCKLPATLRYLAFNCIQDDAFHFGDNLRVLDLNGCEFQKLHDVTLGSNLKSLEMMSCGLTHLNMKLPESLEEIDLSGNELSEVPVQLCNLRKLKTINISDNKIKSVKLNFTSSALEVFNMNCNKIKEIQLTFPETVTKLKSIDLSENRLRSFSMAMAGHNGKTLHNNLYELVLSENYQLREGDISTLLAQLPKSTQLVWVNSEPYDTSDNYVANELPNKYLTRRRKCFTDTDDSDSDMESESGSDSDTDSEPSDSDMESESGSDSDTGSERSNSDMD</sequence>
<dbReference type="AlphaFoldDB" id="A0A8H8D9N5"/>
<keyword evidence="5" id="KW-1185">Reference proteome</keyword>